<dbReference type="RefSeq" id="WP_132004975.1">
    <property type="nucleotide sequence ID" value="NZ_JABUHM010000003.1"/>
</dbReference>
<dbReference type="PANTHER" id="PTHR30404:SF0">
    <property type="entry name" value="N-ACETYLMURAMOYL-L-ALANINE AMIDASE AMIC"/>
    <property type="match status" value="1"/>
</dbReference>
<dbReference type="SMART" id="SM00646">
    <property type="entry name" value="Ami_3"/>
    <property type="match status" value="1"/>
</dbReference>
<dbReference type="Proteomes" id="UP000295689">
    <property type="component" value="Unassembled WGS sequence"/>
</dbReference>
<protein>
    <submittedName>
        <fullName evidence="3">N-acetylmuramoyl-L-alanine amidase</fullName>
    </submittedName>
</protein>
<name>A0A4R2BFS5_9BACI</name>
<dbReference type="CDD" id="cd02696">
    <property type="entry name" value="MurNAc-LAA"/>
    <property type="match status" value="1"/>
</dbReference>
<dbReference type="AlphaFoldDB" id="A0A4R2BFS5"/>
<dbReference type="PANTHER" id="PTHR30404">
    <property type="entry name" value="N-ACETYLMURAMOYL-L-ALANINE AMIDASE"/>
    <property type="match status" value="1"/>
</dbReference>
<keyword evidence="4" id="KW-1185">Reference proteome</keyword>
<dbReference type="EMBL" id="SLVV01000005">
    <property type="protein sequence ID" value="TCN25363.1"/>
    <property type="molecule type" value="Genomic_DNA"/>
</dbReference>
<dbReference type="Pfam" id="PF01520">
    <property type="entry name" value="Amidase_3"/>
    <property type="match status" value="1"/>
</dbReference>
<dbReference type="SUPFAM" id="SSF53187">
    <property type="entry name" value="Zn-dependent exopeptidases"/>
    <property type="match status" value="1"/>
</dbReference>
<accession>A0A4R2BFS5</accession>
<dbReference type="GO" id="GO:0008745">
    <property type="term" value="F:N-acetylmuramoyl-L-alanine amidase activity"/>
    <property type="evidence" value="ECO:0007669"/>
    <property type="project" value="InterPro"/>
</dbReference>
<proteinExistence type="predicted"/>
<evidence type="ECO:0000259" key="2">
    <source>
        <dbReference type="SMART" id="SM00646"/>
    </source>
</evidence>
<feature type="domain" description="MurNAc-LAA" evidence="2">
    <location>
        <begin position="64"/>
        <end position="176"/>
    </location>
</feature>
<dbReference type="Gene3D" id="3.40.630.40">
    <property type="entry name" value="Zn-dependent exopeptidases"/>
    <property type="match status" value="1"/>
</dbReference>
<dbReference type="GO" id="GO:0030288">
    <property type="term" value="C:outer membrane-bounded periplasmic space"/>
    <property type="evidence" value="ECO:0007669"/>
    <property type="project" value="TreeGrafter"/>
</dbReference>
<organism evidence="3 4">
    <name type="scientific">Mesobacillus foraminis</name>
    <dbReference type="NCBI Taxonomy" id="279826"/>
    <lineage>
        <taxon>Bacteria</taxon>
        <taxon>Bacillati</taxon>
        <taxon>Bacillota</taxon>
        <taxon>Bacilli</taxon>
        <taxon>Bacillales</taxon>
        <taxon>Bacillaceae</taxon>
        <taxon>Mesobacillus</taxon>
    </lineage>
</organism>
<gene>
    <name evidence="3" type="ORF">EV146_10519</name>
</gene>
<dbReference type="GO" id="GO:0009253">
    <property type="term" value="P:peptidoglycan catabolic process"/>
    <property type="evidence" value="ECO:0007669"/>
    <property type="project" value="InterPro"/>
</dbReference>
<comment type="caution">
    <text evidence="3">The sequence shown here is derived from an EMBL/GenBank/DDBJ whole genome shotgun (WGS) entry which is preliminary data.</text>
</comment>
<sequence>MLKLYLDPGHGGSDPGAIGNGLQEKNLNLDIALRIRDLLVNNYNDVSVRMSRTTDVTRSLNERTNDANAWGASFYLSIHINSFNGAASGYEDFVHASVSDTSQTARYQDILHEEIVKLNNLSDRGKKKADFHVLRESNMPAMLSENGFIDNGSDAAKMKDSNWRQRVAQGHVNGLVRAFGLTTKSDTHRVIVDGTQIGAFQDDQNVLDAVKKHLNSANRIIIEKVD</sequence>
<keyword evidence="1" id="KW-0378">Hydrolase</keyword>
<evidence type="ECO:0000256" key="1">
    <source>
        <dbReference type="ARBA" id="ARBA00022801"/>
    </source>
</evidence>
<dbReference type="InterPro" id="IPR050695">
    <property type="entry name" value="N-acetylmuramoyl_amidase_3"/>
</dbReference>
<dbReference type="InterPro" id="IPR002508">
    <property type="entry name" value="MurNAc-LAA_cat"/>
</dbReference>
<evidence type="ECO:0000313" key="3">
    <source>
        <dbReference type="EMBL" id="TCN25363.1"/>
    </source>
</evidence>
<evidence type="ECO:0000313" key="4">
    <source>
        <dbReference type="Proteomes" id="UP000295689"/>
    </source>
</evidence>
<reference evidence="3 4" key="1">
    <citation type="journal article" date="2015" name="Stand. Genomic Sci.">
        <title>Genomic Encyclopedia of Bacterial and Archaeal Type Strains, Phase III: the genomes of soil and plant-associated and newly described type strains.</title>
        <authorList>
            <person name="Whitman W.B."/>
            <person name="Woyke T."/>
            <person name="Klenk H.P."/>
            <person name="Zhou Y."/>
            <person name="Lilburn T.G."/>
            <person name="Beck B.J."/>
            <person name="De Vos P."/>
            <person name="Vandamme P."/>
            <person name="Eisen J.A."/>
            <person name="Garrity G."/>
            <person name="Hugenholtz P."/>
            <person name="Kyrpides N.C."/>
        </authorList>
    </citation>
    <scope>NUCLEOTIDE SEQUENCE [LARGE SCALE GENOMIC DNA]</scope>
    <source>
        <strain evidence="3 4">CV53</strain>
    </source>
</reference>